<evidence type="ECO:0000256" key="10">
    <source>
        <dbReference type="ARBA" id="ARBA00023236"/>
    </source>
</evidence>
<evidence type="ECO:0000313" key="19">
    <source>
        <dbReference type="EMBL" id="TWE20035.1"/>
    </source>
</evidence>
<dbReference type="SUPFAM" id="SSF46600">
    <property type="entry name" value="C-terminal UvrC-binding domain of UvrB"/>
    <property type="match status" value="1"/>
</dbReference>
<dbReference type="Pfam" id="PF00271">
    <property type="entry name" value="Helicase_C"/>
    <property type="match status" value="1"/>
</dbReference>
<dbReference type="InterPro" id="IPR041471">
    <property type="entry name" value="UvrB_inter"/>
</dbReference>
<keyword evidence="10 13" id="KW-0742">SOS response</keyword>
<dbReference type="CDD" id="cd18790">
    <property type="entry name" value="SF2_C_UvrB"/>
    <property type="match status" value="1"/>
</dbReference>
<comment type="subcellular location">
    <subcellularLocation>
        <location evidence="1 13 14">Cytoplasm</location>
    </subcellularLocation>
</comment>
<dbReference type="InterPro" id="IPR014001">
    <property type="entry name" value="Helicase_ATP-bd"/>
</dbReference>
<keyword evidence="15" id="KW-0175">Coiled coil</keyword>
<dbReference type="SMART" id="SM00490">
    <property type="entry name" value="HELICc"/>
    <property type="match status" value="1"/>
</dbReference>
<dbReference type="InterPro" id="IPR001943">
    <property type="entry name" value="UVR_dom"/>
</dbReference>
<evidence type="ECO:0000256" key="6">
    <source>
        <dbReference type="ARBA" id="ARBA00022769"/>
    </source>
</evidence>
<dbReference type="PANTHER" id="PTHR24029:SF0">
    <property type="entry name" value="UVRABC SYSTEM PROTEIN B"/>
    <property type="match status" value="1"/>
</dbReference>
<dbReference type="Pfam" id="PF04851">
    <property type="entry name" value="ResIII"/>
    <property type="match status" value="1"/>
</dbReference>
<proteinExistence type="inferred from homology"/>
<dbReference type="InterPro" id="IPR036876">
    <property type="entry name" value="UVR_dom_sf"/>
</dbReference>
<dbReference type="Pfam" id="PF02151">
    <property type="entry name" value="UVR"/>
    <property type="match status" value="1"/>
</dbReference>
<comment type="function">
    <text evidence="13">The UvrABC repair system catalyzes the recognition and processing of DNA lesions. A damage recognition complex composed of 2 UvrA and 2 UvrB subunits scans DNA for abnormalities. Upon binding of the UvrA(2)B(2) complex to a putative damaged site, the DNA wraps around one UvrB monomer. DNA wrap is dependent on ATP binding by UvrB and probably causes local melting of the DNA helix, facilitating insertion of UvrB beta-hairpin between the DNA strands. Then UvrB probes one DNA strand for the presence of a lesion. If a lesion is found the UvrA subunits dissociate and the UvrB-DNA preincision complex is formed. This complex is subsequently bound by UvrC and the second UvrB is released. If no lesion is found, the DNA wraps around the other UvrB subunit that will check the other stand for damage.</text>
</comment>
<dbReference type="GO" id="GO:0009380">
    <property type="term" value="C:excinuclease repair complex"/>
    <property type="evidence" value="ECO:0007669"/>
    <property type="project" value="InterPro"/>
</dbReference>
<evidence type="ECO:0000256" key="1">
    <source>
        <dbReference type="ARBA" id="ARBA00004496"/>
    </source>
</evidence>
<dbReference type="PROSITE" id="PS50151">
    <property type="entry name" value="UVR"/>
    <property type="match status" value="1"/>
</dbReference>
<dbReference type="InterPro" id="IPR027417">
    <property type="entry name" value="P-loop_NTPase"/>
</dbReference>
<evidence type="ECO:0000256" key="7">
    <source>
        <dbReference type="ARBA" id="ARBA00022840"/>
    </source>
</evidence>
<keyword evidence="8 13" id="KW-0267">Excision nuclease</keyword>
<keyword evidence="4 13" id="KW-0547">Nucleotide-binding</keyword>
<comment type="subunit">
    <text evidence="11 13 14">Forms a heterotetramer with UvrA during the search for lesions. Interacts with UvrC in an incision complex.</text>
</comment>
<protein>
    <recommendedName>
        <fullName evidence="12 13">UvrABC system protein B</fullName>
        <shortName evidence="13">Protein UvrB</shortName>
    </recommendedName>
    <alternativeName>
        <fullName evidence="13">Excinuclease ABC subunit B</fullName>
    </alternativeName>
</protein>
<evidence type="ECO:0000256" key="4">
    <source>
        <dbReference type="ARBA" id="ARBA00022741"/>
    </source>
</evidence>
<evidence type="ECO:0000256" key="2">
    <source>
        <dbReference type="ARBA" id="ARBA00008533"/>
    </source>
</evidence>
<comment type="domain">
    <text evidence="13">The beta-hairpin motif is involved in DNA binding.</text>
</comment>
<dbReference type="HAMAP" id="MF_00204">
    <property type="entry name" value="UvrB"/>
    <property type="match status" value="1"/>
</dbReference>
<feature type="domain" description="UVR" evidence="16">
    <location>
        <begin position="641"/>
        <end position="676"/>
    </location>
</feature>
<gene>
    <name evidence="13" type="primary">uvrB</name>
    <name evidence="19" type="ORF">FB465_5177</name>
</gene>
<feature type="binding site" evidence="13">
    <location>
        <begin position="38"/>
        <end position="45"/>
    </location>
    <ligand>
        <name>ATP</name>
        <dbReference type="ChEBI" id="CHEBI:30616"/>
    </ligand>
</feature>
<dbReference type="InterPro" id="IPR006935">
    <property type="entry name" value="Helicase/UvrB_N"/>
</dbReference>
<feature type="domain" description="Helicase C-terminal" evidence="18">
    <location>
        <begin position="428"/>
        <end position="594"/>
    </location>
</feature>
<dbReference type="InterPro" id="IPR004807">
    <property type="entry name" value="UvrB"/>
</dbReference>
<dbReference type="Gene3D" id="3.40.50.300">
    <property type="entry name" value="P-loop containing nucleotide triphosphate hydrolases"/>
    <property type="match status" value="3"/>
</dbReference>
<feature type="domain" description="Helicase ATP-binding" evidence="17">
    <location>
        <begin position="25"/>
        <end position="148"/>
    </location>
</feature>
<dbReference type="GO" id="GO:0005524">
    <property type="term" value="F:ATP binding"/>
    <property type="evidence" value="ECO:0007669"/>
    <property type="project" value="UniProtKB-UniRule"/>
</dbReference>
<feature type="coiled-coil region" evidence="15">
    <location>
        <begin position="637"/>
        <end position="683"/>
    </location>
</feature>
<accession>A0A561EWN6</accession>
<evidence type="ECO:0000259" key="18">
    <source>
        <dbReference type="PROSITE" id="PS51194"/>
    </source>
</evidence>
<dbReference type="NCBIfam" id="NF003673">
    <property type="entry name" value="PRK05298.1"/>
    <property type="match status" value="1"/>
</dbReference>
<dbReference type="Pfam" id="PF17757">
    <property type="entry name" value="UvrB_inter"/>
    <property type="match status" value="1"/>
</dbReference>
<evidence type="ECO:0000256" key="3">
    <source>
        <dbReference type="ARBA" id="ARBA00022490"/>
    </source>
</evidence>
<evidence type="ECO:0000256" key="11">
    <source>
        <dbReference type="ARBA" id="ARBA00026033"/>
    </source>
</evidence>
<dbReference type="Gene3D" id="4.10.860.10">
    <property type="entry name" value="UVR domain"/>
    <property type="match status" value="1"/>
</dbReference>
<keyword evidence="20" id="KW-1185">Reference proteome</keyword>
<dbReference type="Proteomes" id="UP000318416">
    <property type="component" value="Unassembled WGS sequence"/>
</dbReference>
<evidence type="ECO:0000259" key="17">
    <source>
        <dbReference type="PROSITE" id="PS51192"/>
    </source>
</evidence>
<keyword evidence="3 13" id="KW-0963">Cytoplasm</keyword>
<sequence>MAPFEVVSPYQPNGDQPAAIAELERRIRAGEKDVVLLGATGTGKSATTAWMIEKLQRPTLVMAPNKTLAAQLANEFRELLPNNAVEYFVSYYDYYQPEAYVPQTDTYIEKDSSINEEVERLRHSATNSLLTRRDVIVVASVSCIYGLGTPQEYVDRMVPLKVGEEIDRDKLLRRFVDIQYTRNDVAFSRGTFRVRGDTIEIFPVYEELAVRIEMFGDEIEALYTLHPLTGEIISQDESIYVFPASHYVAGPERMERAINDIEKELGERLATLEKQGKLLEAQRLRMRTTYDIEMLRQIGTCSGIENYSMHFDGRAPGTAPNTLIDYFPEDFLLVIDESHVTVPQIGAMYEGDASRKRTLVEHGFRLPSAMDNRPLKWEEFLERIGQTVYLSATPGKYELSRGDGTVQQIIRPTGLIDPEVIVKPTEGQIDDLVHEVRTRVEKDERVLVTTLTKKMAEDLTDYMLGLDIRVRYLHSDVDTLRRVELLRELRAGKFDVLVGINLLREGLDLPEVSLVAILDADKEGFLRSGTSLIQTIGRAARNVSGQVHMYADRITPSMELAIEETNRRREVQQAYNLANGIDPQPLRKKIGDILDTLAREDLDTEELLATGYRGSGKGKTAVPALGAGRKPAKSLPAAELADLIQQLTDRMHAAATELQFELAARLRDEIGELKKELRQMREAGMA</sequence>
<dbReference type="PROSITE" id="PS51192">
    <property type="entry name" value="HELICASE_ATP_BIND_1"/>
    <property type="match status" value="1"/>
</dbReference>
<name>A0A561EWN6_9ACTN</name>
<dbReference type="FunFam" id="4.10.860.10:FF:000009">
    <property type="entry name" value="UvrABC system protein B"/>
    <property type="match status" value="1"/>
</dbReference>
<dbReference type="InterPro" id="IPR001650">
    <property type="entry name" value="Helicase_C-like"/>
</dbReference>
<dbReference type="PANTHER" id="PTHR24029">
    <property type="entry name" value="UVRABC SYSTEM PROTEIN B"/>
    <property type="match status" value="1"/>
</dbReference>
<evidence type="ECO:0000256" key="9">
    <source>
        <dbReference type="ARBA" id="ARBA00023204"/>
    </source>
</evidence>
<dbReference type="GO" id="GO:0005737">
    <property type="term" value="C:cytoplasm"/>
    <property type="evidence" value="ECO:0007669"/>
    <property type="project" value="UniProtKB-SubCell"/>
</dbReference>
<evidence type="ECO:0000256" key="8">
    <source>
        <dbReference type="ARBA" id="ARBA00022881"/>
    </source>
</evidence>
<dbReference type="GO" id="GO:0009381">
    <property type="term" value="F:excinuclease ABC activity"/>
    <property type="evidence" value="ECO:0007669"/>
    <property type="project" value="UniProtKB-UniRule"/>
</dbReference>
<keyword evidence="5 13" id="KW-0227">DNA damage</keyword>
<dbReference type="NCBIfam" id="TIGR00631">
    <property type="entry name" value="uvrb"/>
    <property type="match status" value="1"/>
</dbReference>
<evidence type="ECO:0000256" key="15">
    <source>
        <dbReference type="SAM" id="Coils"/>
    </source>
</evidence>
<evidence type="ECO:0000259" key="16">
    <source>
        <dbReference type="PROSITE" id="PS50151"/>
    </source>
</evidence>
<evidence type="ECO:0000256" key="12">
    <source>
        <dbReference type="ARBA" id="ARBA00029504"/>
    </source>
</evidence>
<dbReference type="GO" id="GO:0009432">
    <property type="term" value="P:SOS response"/>
    <property type="evidence" value="ECO:0007669"/>
    <property type="project" value="UniProtKB-UniRule"/>
</dbReference>
<dbReference type="InterPro" id="IPR024759">
    <property type="entry name" value="UvrB_YAD/RRR_dom"/>
</dbReference>
<dbReference type="CDD" id="cd17916">
    <property type="entry name" value="DEXHc_UvrB"/>
    <property type="match status" value="1"/>
</dbReference>
<keyword evidence="6 13" id="KW-0228">DNA excision</keyword>
<reference evidence="19 20" key="1">
    <citation type="submission" date="2019-06" db="EMBL/GenBank/DDBJ databases">
        <title>Sequencing the genomes of 1000 actinobacteria strains.</title>
        <authorList>
            <person name="Klenk H.-P."/>
        </authorList>
    </citation>
    <scope>NUCLEOTIDE SEQUENCE [LARGE SCALE GENOMIC DNA]</scope>
    <source>
        <strain evidence="19 20">DSM 41649</strain>
    </source>
</reference>
<dbReference type="Pfam" id="PF12344">
    <property type="entry name" value="UvrB"/>
    <property type="match status" value="1"/>
</dbReference>
<feature type="short sequence motif" description="Beta-hairpin" evidence="13">
    <location>
        <begin position="91"/>
        <end position="114"/>
    </location>
</feature>
<organism evidence="19 20">
    <name type="scientific">Kitasatospora atroaurantiaca</name>
    <dbReference type="NCBI Taxonomy" id="285545"/>
    <lineage>
        <taxon>Bacteria</taxon>
        <taxon>Bacillati</taxon>
        <taxon>Actinomycetota</taxon>
        <taxon>Actinomycetes</taxon>
        <taxon>Kitasatosporales</taxon>
        <taxon>Streptomycetaceae</taxon>
        <taxon>Kitasatospora</taxon>
    </lineage>
</organism>
<comment type="caution">
    <text evidence="19">The sequence shown here is derived from an EMBL/GenBank/DDBJ whole genome shotgun (WGS) entry which is preliminary data.</text>
</comment>
<evidence type="ECO:0000313" key="20">
    <source>
        <dbReference type="Proteomes" id="UP000318416"/>
    </source>
</evidence>
<evidence type="ECO:0000256" key="5">
    <source>
        <dbReference type="ARBA" id="ARBA00022763"/>
    </source>
</evidence>
<dbReference type="GO" id="GO:0003677">
    <property type="term" value="F:DNA binding"/>
    <property type="evidence" value="ECO:0007669"/>
    <property type="project" value="UniProtKB-UniRule"/>
</dbReference>
<comment type="similarity">
    <text evidence="2 13 14">Belongs to the UvrB family.</text>
</comment>
<dbReference type="SUPFAM" id="SSF52540">
    <property type="entry name" value="P-loop containing nucleoside triphosphate hydrolases"/>
    <property type="match status" value="2"/>
</dbReference>
<keyword evidence="7 13" id="KW-0067">ATP-binding</keyword>
<evidence type="ECO:0000256" key="14">
    <source>
        <dbReference type="RuleBase" id="RU003587"/>
    </source>
</evidence>
<dbReference type="GO" id="GO:0016887">
    <property type="term" value="F:ATP hydrolysis activity"/>
    <property type="evidence" value="ECO:0007669"/>
    <property type="project" value="InterPro"/>
</dbReference>
<evidence type="ECO:0000256" key="13">
    <source>
        <dbReference type="HAMAP-Rule" id="MF_00204"/>
    </source>
</evidence>
<keyword evidence="9 13" id="KW-0234">DNA repair</keyword>
<dbReference type="AlphaFoldDB" id="A0A561EWN6"/>
<dbReference type="SMART" id="SM00487">
    <property type="entry name" value="DEXDc"/>
    <property type="match status" value="1"/>
</dbReference>
<dbReference type="EMBL" id="VIVR01000001">
    <property type="protein sequence ID" value="TWE20035.1"/>
    <property type="molecule type" value="Genomic_DNA"/>
</dbReference>
<dbReference type="PROSITE" id="PS51194">
    <property type="entry name" value="HELICASE_CTER"/>
    <property type="match status" value="1"/>
</dbReference>
<dbReference type="GO" id="GO:0006289">
    <property type="term" value="P:nucleotide-excision repair"/>
    <property type="evidence" value="ECO:0007669"/>
    <property type="project" value="UniProtKB-UniRule"/>
</dbReference>